<sequence>MTTTEENLVRELHIGAIEWLITLENGCRWLREIVRDMSLRLQMEPEVEGGAISLAGWMKDKSEDMLAIIWELEEGPDPWLDVSIDWRRADGIMSICKTLFNWGRDLYALLEHRLEGVIDREDTHVATEVTALNNNSGENIINNNNNNNNNNINSNDDDGGIDGYGCRGDDSGAWADVIIIDIMGEMLHVDEGEIGVGTEKGLVISPHPLNDEDDDDNNNNNINDDDDDGGHHQGSSGVGSGIRLSVIVISVKGLMPQVDGVGQGLDIKKRFTAFSPSNLDTVFLLVVWQRVGIGVG</sequence>
<dbReference type="EMBL" id="BFEA01004087">
    <property type="protein sequence ID" value="GBG46258.1"/>
    <property type="molecule type" value="Genomic_DNA"/>
</dbReference>
<evidence type="ECO:0000313" key="2">
    <source>
        <dbReference type="EMBL" id="GBG46258.1"/>
    </source>
</evidence>
<keyword evidence="3" id="KW-1185">Reference proteome</keyword>
<organism evidence="2 3">
    <name type="scientific">Chara braunii</name>
    <name type="common">Braun's stonewort</name>
    <dbReference type="NCBI Taxonomy" id="69332"/>
    <lineage>
        <taxon>Eukaryota</taxon>
        <taxon>Viridiplantae</taxon>
        <taxon>Streptophyta</taxon>
        <taxon>Charophyceae</taxon>
        <taxon>Charales</taxon>
        <taxon>Characeae</taxon>
        <taxon>Chara</taxon>
    </lineage>
</organism>
<feature type="region of interest" description="Disordered" evidence="1">
    <location>
        <begin position="201"/>
        <end position="237"/>
    </location>
</feature>
<evidence type="ECO:0000313" key="3">
    <source>
        <dbReference type="Proteomes" id="UP000265515"/>
    </source>
</evidence>
<evidence type="ECO:0000256" key="1">
    <source>
        <dbReference type="SAM" id="MobiDB-lite"/>
    </source>
</evidence>
<protein>
    <submittedName>
        <fullName evidence="2">Uncharacterized protein</fullName>
    </submittedName>
</protein>
<name>A0A388JKN3_CHABU</name>
<accession>A0A388JKN3</accession>
<feature type="compositionally biased region" description="Acidic residues" evidence="1">
    <location>
        <begin position="211"/>
        <end position="228"/>
    </location>
</feature>
<reference evidence="2 3" key="1">
    <citation type="journal article" date="2018" name="Cell">
        <title>The Chara Genome: Secondary Complexity and Implications for Plant Terrestrialization.</title>
        <authorList>
            <person name="Nishiyama T."/>
            <person name="Sakayama H."/>
            <person name="Vries J.D."/>
            <person name="Buschmann H."/>
            <person name="Saint-Marcoux D."/>
            <person name="Ullrich K.K."/>
            <person name="Haas F.B."/>
            <person name="Vanderstraeten L."/>
            <person name="Becker D."/>
            <person name="Lang D."/>
            <person name="Vosolsobe S."/>
            <person name="Rombauts S."/>
            <person name="Wilhelmsson P.K.I."/>
            <person name="Janitza P."/>
            <person name="Kern R."/>
            <person name="Heyl A."/>
            <person name="Rumpler F."/>
            <person name="Villalobos L.I.A.C."/>
            <person name="Clay J.M."/>
            <person name="Skokan R."/>
            <person name="Toyoda A."/>
            <person name="Suzuki Y."/>
            <person name="Kagoshima H."/>
            <person name="Schijlen E."/>
            <person name="Tajeshwar N."/>
            <person name="Catarino B."/>
            <person name="Hetherington A.J."/>
            <person name="Saltykova A."/>
            <person name="Bonnot C."/>
            <person name="Breuninger H."/>
            <person name="Symeonidi A."/>
            <person name="Radhakrishnan G.V."/>
            <person name="Van Nieuwerburgh F."/>
            <person name="Deforce D."/>
            <person name="Chang C."/>
            <person name="Karol K.G."/>
            <person name="Hedrich R."/>
            <person name="Ulvskov P."/>
            <person name="Glockner G."/>
            <person name="Delwiche C.F."/>
            <person name="Petrasek J."/>
            <person name="Van de Peer Y."/>
            <person name="Friml J."/>
            <person name="Beilby M."/>
            <person name="Dolan L."/>
            <person name="Kohara Y."/>
            <person name="Sugano S."/>
            <person name="Fujiyama A."/>
            <person name="Delaux P.-M."/>
            <person name="Quint M."/>
            <person name="TheiBen G."/>
            <person name="Hagemann M."/>
            <person name="Harholt J."/>
            <person name="Dunand C."/>
            <person name="Zachgo S."/>
            <person name="Langdale J."/>
            <person name="Maumus F."/>
            <person name="Straeten D.V.D."/>
            <person name="Gould S.B."/>
            <person name="Rensing S.A."/>
        </authorList>
    </citation>
    <scope>NUCLEOTIDE SEQUENCE [LARGE SCALE GENOMIC DNA]</scope>
    <source>
        <strain evidence="2 3">S276</strain>
    </source>
</reference>
<dbReference type="AlphaFoldDB" id="A0A388JKN3"/>
<gene>
    <name evidence="2" type="ORF">CBR_g79664</name>
</gene>
<comment type="caution">
    <text evidence="2">The sequence shown here is derived from an EMBL/GenBank/DDBJ whole genome shotgun (WGS) entry which is preliminary data.</text>
</comment>
<proteinExistence type="predicted"/>
<dbReference type="Proteomes" id="UP000265515">
    <property type="component" value="Unassembled WGS sequence"/>
</dbReference>
<dbReference type="Gramene" id="GBG46258">
    <property type="protein sequence ID" value="GBG46258"/>
    <property type="gene ID" value="CBR_g79664"/>
</dbReference>